<evidence type="ECO:0000256" key="3">
    <source>
        <dbReference type="ARBA" id="ARBA00022771"/>
    </source>
</evidence>
<organism evidence="8 9">
    <name type="scientific">Clydaea vesicula</name>
    <dbReference type="NCBI Taxonomy" id="447962"/>
    <lineage>
        <taxon>Eukaryota</taxon>
        <taxon>Fungi</taxon>
        <taxon>Fungi incertae sedis</taxon>
        <taxon>Chytridiomycota</taxon>
        <taxon>Chytridiomycota incertae sedis</taxon>
        <taxon>Chytridiomycetes</taxon>
        <taxon>Lobulomycetales</taxon>
        <taxon>Lobulomycetaceae</taxon>
        <taxon>Clydaea</taxon>
    </lineage>
</organism>
<dbReference type="GO" id="GO:0000978">
    <property type="term" value="F:RNA polymerase II cis-regulatory region sequence-specific DNA binding"/>
    <property type="evidence" value="ECO:0007669"/>
    <property type="project" value="TreeGrafter"/>
</dbReference>
<evidence type="ECO:0000256" key="5">
    <source>
        <dbReference type="PROSITE-ProRule" id="PRU00042"/>
    </source>
</evidence>
<keyword evidence="2" id="KW-0677">Repeat</keyword>
<dbReference type="PANTHER" id="PTHR23235">
    <property type="entry name" value="KRUEPPEL-LIKE TRANSCRIPTION FACTOR"/>
    <property type="match status" value="1"/>
</dbReference>
<proteinExistence type="predicted"/>
<evidence type="ECO:0000256" key="4">
    <source>
        <dbReference type="ARBA" id="ARBA00022833"/>
    </source>
</evidence>
<accession>A0AAD5TY31</accession>
<dbReference type="PANTHER" id="PTHR23235:SF120">
    <property type="entry name" value="KRUPPEL-LIKE FACTOR 15"/>
    <property type="match status" value="1"/>
</dbReference>
<keyword evidence="1" id="KW-0479">Metal-binding</keyword>
<keyword evidence="9" id="KW-1185">Reference proteome</keyword>
<dbReference type="InterPro" id="IPR036236">
    <property type="entry name" value="Znf_C2H2_sf"/>
</dbReference>
<evidence type="ECO:0000313" key="8">
    <source>
        <dbReference type="EMBL" id="KAJ3207058.1"/>
    </source>
</evidence>
<evidence type="ECO:0000313" key="9">
    <source>
        <dbReference type="Proteomes" id="UP001211065"/>
    </source>
</evidence>
<dbReference type="AlphaFoldDB" id="A0AAD5TY31"/>
<dbReference type="GO" id="GO:0008270">
    <property type="term" value="F:zinc ion binding"/>
    <property type="evidence" value="ECO:0007669"/>
    <property type="project" value="UniProtKB-KW"/>
</dbReference>
<dbReference type="InterPro" id="IPR013087">
    <property type="entry name" value="Znf_C2H2_type"/>
</dbReference>
<reference evidence="8" key="1">
    <citation type="submission" date="2020-05" db="EMBL/GenBank/DDBJ databases">
        <title>Phylogenomic resolution of chytrid fungi.</title>
        <authorList>
            <person name="Stajich J.E."/>
            <person name="Amses K."/>
            <person name="Simmons R."/>
            <person name="Seto K."/>
            <person name="Myers J."/>
            <person name="Bonds A."/>
            <person name="Quandt C.A."/>
            <person name="Barry K."/>
            <person name="Liu P."/>
            <person name="Grigoriev I."/>
            <person name="Longcore J.E."/>
            <person name="James T.Y."/>
        </authorList>
    </citation>
    <scope>NUCLEOTIDE SEQUENCE</scope>
    <source>
        <strain evidence="8">JEL0476</strain>
    </source>
</reference>
<keyword evidence="4" id="KW-0862">Zinc</keyword>
<evidence type="ECO:0000256" key="2">
    <source>
        <dbReference type="ARBA" id="ARBA00022737"/>
    </source>
</evidence>
<comment type="caution">
    <text evidence="8">The sequence shown here is derived from an EMBL/GenBank/DDBJ whole genome shotgun (WGS) entry which is preliminary data.</text>
</comment>
<dbReference type="Gene3D" id="3.30.160.60">
    <property type="entry name" value="Classic Zinc Finger"/>
    <property type="match status" value="2"/>
</dbReference>
<gene>
    <name evidence="8" type="ORF">HK099_000361</name>
</gene>
<dbReference type="GO" id="GO:0045893">
    <property type="term" value="P:positive regulation of DNA-templated transcription"/>
    <property type="evidence" value="ECO:0007669"/>
    <property type="project" value="UniProtKB-ARBA"/>
</dbReference>
<name>A0AAD5TY31_9FUNG</name>
<evidence type="ECO:0000256" key="6">
    <source>
        <dbReference type="SAM" id="MobiDB-lite"/>
    </source>
</evidence>
<evidence type="ECO:0000256" key="1">
    <source>
        <dbReference type="ARBA" id="ARBA00022723"/>
    </source>
</evidence>
<protein>
    <recommendedName>
        <fullName evidence="7">C2H2-type domain-containing protein</fullName>
    </recommendedName>
</protein>
<dbReference type="GO" id="GO:0000981">
    <property type="term" value="F:DNA-binding transcription factor activity, RNA polymerase II-specific"/>
    <property type="evidence" value="ECO:0007669"/>
    <property type="project" value="TreeGrafter"/>
</dbReference>
<dbReference type="PROSITE" id="PS50157">
    <property type="entry name" value="ZINC_FINGER_C2H2_2"/>
    <property type="match status" value="1"/>
</dbReference>
<dbReference type="Proteomes" id="UP001211065">
    <property type="component" value="Unassembled WGS sequence"/>
</dbReference>
<evidence type="ECO:0000259" key="7">
    <source>
        <dbReference type="PROSITE" id="PS50157"/>
    </source>
</evidence>
<dbReference type="GO" id="GO:0005694">
    <property type="term" value="C:chromosome"/>
    <property type="evidence" value="ECO:0007669"/>
    <property type="project" value="UniProtKB-ARBA"/>
</dbReference>
<sequence>MQISSLLNSNLFQQKEITTVHKSSSELKFQRIDSSLQHNFPTTLQPIARHTAVGKVVEPLLLSLGDSFPNKLSQQRFGKTNPAAFKLTTLTTNDSNINIINNLRQQRLSNQKLHINTQLSSSTSYKTPPTSANSSPSSHINNCVNSNQSFANLNSYKSAADDICFSNLTPLSPASTVHDDSGNELASDTDYPFTCTHYLRRHERIHMGVKPYSCKRCGRAFARKDGLRRHEAMEPLVRKFRCSEKIDINE</sequence>
<feature type="region of interest" description="Disordered" evidence="6">
    <location>
        <begin position="119"/>
        <end position="139"/>
    </location>
</feature>
<feature type="compositionally biased region" description="Low complexity" evidence="6">
    <location>
        <begin position="120"/>
        <end position="139"/>
    </location>
</feature>
<keyword evidence="3 5" id="KW-0863">Zinc-finger</keyword>
<feature type="domain" description="C2H2-type" evidence="7">
    <location>
        <begin position="212"/>
        <end position="239"/>
    </location>
</feature>
<dbReference type="EMBL" id="JADGJW010001082">
    <property type="protein sequence ID" value="KAJ3207058.1"/>
    <property type="molecule type" value="Genomic_DNA"/>
</dbReference>
<dbReference type="SUPFAM" id="SSF57667">
    <property type="entry name" value="beta-beta-alpha zinc fingers"/>
    <property type="match status" value="1"/>
</dbReference>
<dbReference type="FunFam" id="3.30.160.60:FF:001732">
    <property type="entry name" value="Zgc:162936"/>
    <property type="match status" value="1"/>
</dbReference>